<reference evidence="2 3" key="1">
    <citation type="submission" date="2020-02" db="EMBL/GenBank/DDBJ databases">
        <authorList>
            <person name="Ferguson B K."/>
        </authorList>
    </citation>
    <scope>NUCLEOTIDE SEQUENCE [LARGE SCALE GENOMIC DNA]</scope>
</reference>
<dbReference type="AlphaFoldDB" id="A0A6H5G2I6"/>
<organism evidence="2 3">
    <name type="scientific">Nesidiocoris tenuis</name>
    <dbReference type="NCBI Taxonomy" id="355587"/>
    <lineage>
        <taxon>Eukaryota</taxon>
        <taxon>Metazoa</taxon>
        <taxon>Ecdysozoa</taxon>
        <taxon>Arthropoda</taxon>
        <taxon>Hexapoda</taxon>
        <taxon>Insecta</taxon>
        <taxon>Pterygota</taxon>
        <taxon>Neoptera</taxon>
        <taxon>Paraneoptera</taxon>
        <taxon>Hemiptera</taxon>
        <taxon>Heteroptera</taxon>
        <taxon>Panheteroptera</taxon>
        <taxon>Cimicomorpha</taxon>
        <taxon>Miridae</taxon>
        <taxon>Dicyphina</taxon>
        <taxon>Nesidiocoris</taxon>
    </lineage>
</organism>
<name>A0A6H5G2I6_9HEMI</name>
<proteinExistence type="predicted"/>
<accession>A0A6H5G2I6</accession>
<gene>
    <name evidence="2" type="ORF">NTEN_LOCUS2468</name>
</gene>
<evidence type="ECO:0000313" key="3">
    <source>
        <dbReference type="Proteomes" id="UP000479000"/>
    </source>
</evidence>
<dbReference type="Proteomes" id="UP000479000">
    <property type="component" value="Unassembled WGS sequence"/>
</dbReference>
<dbReference type="EMBL" id="CADCXU010003920">
    <property type="protein sequence ID" value="CAA9995677.1"/>
    <property type="molecule type" value="Genomic_DNA"/>
</dbReference>
<evidence type="ECO:0000256" key="1">
    <source>
        <dbReference type="SAM" id="MobiDB-lite"/>
    </source>
</evidence>
<sequence>MGKGISAYLRSFSTLTFLKKKDVSRKPWSLWGHTCPLNRQLSKGKIIKRRISIIGLTVVTFSCGDTDMVFLEGHVVRPASGDPFSPGGNKTRDPLGSFPPGSADPSSYSPCVPGEIACLLLQNSRDYGLALFLVWRENPFHPAGCRTADSSGRSLSARHANGGK</sequence>
<protein>
    <submittedName>
        <fullName evidence="2">Uncharacterized protein</fullName>
    </submittedName>
</protein>
<evidence type="ECO:0000313" key="2">
    <source>
        <dbReference type="EMBL" id="CAA9995677.1"/>
    </source>
</evidence>
<feature type="region of interest" description="Disordered" evidence="1">
    <location>
        <begin position="81"/>
        <end position="102"/>
    </location>
</feature>
<keyword evidence="3" id="KW-1185">Reference proteome</keyword>